<keyword evidence="8" id="KW-1015">Disulfide bond</keyword>
<sequence>MTFLNSAFALGNIVFEHSGTNRVINETWFTHVGVDELDPDKTFESEMKAALGTEDSPGVLDVYSSGLGWSTTSASPNSKVGYITLFPFQFALGGLELEKLRVQGDGVTMTWVSFPDGLFEKAFLGSNLVHEIGHWAGLFHTFTTQQEPGSCEGPGDYVRDTPVQAYAAHLKLSAFDTTCVAQDTCPNNPGSDAINNYMDYAPEACRTEFTPGQFKRMRDILSLYRDIET</sequence>
<dbReference type="PANTHER" id="PTHR47466:SF1">
    <property type="entry name" value="METALLOPROTEASE MEP1 (AFU_ORTHOLOGUE AFUA_1G07730)-RELATED"/>
    <property type="match status" value="1"/>
</dbReference>
<dbReference type="SUPFAM" id="SSF55486">
    <property type="entry name" value="Metalloproteases ('zincins'), catalytic domain"/>
    <property type="match status" value="1"/>
</dbReference>
<accession>A0A5C3L0Q2</accession>
<reference evidence="10 11" key="1">
    <citation type="journal article" date="2019" name="Nat. Ecol. Evol.">
        <title>Megaphylogeny resolves global patterns of mushroom evolution.</title>
        <authorList>
            <person name="Varga T."/>
            <person name="Krizsan K."/>
            <person name="Foldi C."/>
            <person name="Dima B."/>
            <person name="Sanchez-Garcia M."/>
            <person name="Sanchez-Ramirez S."/>
            <person name="Szollosi G.J."/>
            <person name="Szarkandi J.G."/>
            <person name="Papp V."/>
            <person name="Albert L."/>
            <person name="Andreopoulos W."/>
            <person name="Angelini C."/>
            <person name="Antonin V."/>
            <person name="Barry K.W."/>
            <person name="Bougher N.L."/>
            <person name="Buchanan P."/>
            <person name="Buyck B."/>
            <person name="Bense V."/>
            <person name="Catcheside P."/>
            <person name="Chovatia M."/>
            <person name="Cooper J."/>
            <person name="Damon W."/>
            <person name="Desjardin D."/>
            <person name="Finy P."/>
            <person name="Geml J."/>
            <person name="Haridas S."/>
            <person name="Hughes K."/>
            <person name="Justo A."/>
            <person name="Karasinski D."/>
            <person name="Kautmanova I."/>
            <person name="Kiss B."/>
            <person name="Kocsube S."/>
            <person name="Kotiranta H."/>
            <person name="LaButti K.M."/>
            <person name="Lechner B.E."/>
            <person name="Liimatainen K."/>
            <person name="Lipzen A."/>
            <person name="Lukacs Z."/>
            <person name="Mihaltcheva S."/>
            <person name="Morgado L.N."/>
            <person name="Niskanen T."/>
            <person name="Noordeloos M.E."/>
            <person name="Ohm R.A."/>
            <person name="Ortiz-Santana B."/>
            <person name="Ovrebo C."/>
            <person name="Racz N."/>
            <person name="Riley R."/>
            <person name="Savchenko A."/>
            <person name="Shiryaev A."/>
            <person name="Soop K."/>
            <person name="Spirin V."/>
            <person name="Szebenyi C."/>
            <person name="Tomsovsky M."/>
            <person name="Tulloss R.E."/>
            <person name="Uehling J."/>
            <person name="Grigoriev I.V."/>
            <person name="Vagvolgyi C."/>
            <person name="Papp T."/>
            <person name="Martin F.M."/>
            <person name="Miettinen O."/>
            <person name="Hibbett D.S."/>
            <person name="Nagy L.G."/>
        </authorList>
    </citation>
    <scope>NUCLEOTIDE SEQUENCE [LARGE SCALE GENOMIC DNA]</scope>
    <source>
        <strain evidence="10 11">CBS 121175</strain>
    </source>
</reference>
<dbReference type="GO" id="GO:0008237">
    <property type="term" value="F:metallopeptidase activity"/>
    <property type="evidence" value="ECO:0007669"/>
    <property type="project" value="UniProtKB-KW"/>
</dbReference>
<dbReference type="OrthoDB" id="536211at2759"/>
<name>A0A5C3L0Q2_COPMA</name>
<dbReference type="GO" id="GO:0046872">
    <property type="term" value="F:metal ion binding"/>
    <property type="evidence" value="ECO:0007669"/>
    <property type="project" value="UniProtKB-KW"/>
</dbReference>
<keyword evidence="2" id="KW-0645">Protease</keyword>
<keyword evidence="6" id="KW-0862">Zinc</keyword>
<evidence type="ECO:0000256" key="8">
    <source>
        <dbReference type="ARBA" id="ARBA00023157"/>
    </source>
</evidence>
<evidence type="ECO:0000259" key="9">
    <source>
        <dbReference type="Pfam" id="PF05572"/>
    </source>
</evidence>
<dbReference type="EMBL" id="ML210178">
    <property type="protein sequence ID" value="TFK26103.1"/>
    <property type="molecule type" value="Genomic_DNA"/>
</dbReference>
<gene>
    <name evidence="10" type="ORF">FA15DRAFT_703087</name>
</gene>
<evidence type="ECO:0000256" key="5">
    <source>
        <dbReference type="ARBA" id="ARBA00022801"/>
    </source>
</evidence>
<evidence type="ECO:0000256" key="1">
    <source>
        <dbReference type="ARBA" id="ARBA00008721"/>
    </source>
</evidence>
<dbReference type="InterPro" id="IPR024079">
    <property type="entry name" value="MetalloPept_cat_dom_sf"/>
</dbReference>
<keyword evidence="5" id="KW-0378">Hydrolase</keyword>
<keyword evidence="3" id="KW-0479">Metal-binding</keyword>
<comment type="similarity">
    <text evidence="1">Belongs to the peptidase M43B family.</text>
</comment>
<evidence type="ECO:0000313" key="11">
    <source>
        <dbReference type="Proteomes" id="UP000307440"/>
    </source>
</evidence>
<evidence type="ECO:0000256" key="2">
    <source>
        <dbReference type="ARBA" id="ARBA00022670"/>
    </source>
</evidence>
<keyword evidence="7" id="KW-0482">Metalloprotease</keyword>
<keyword evidence="4" id="KW-0732">Signal</keyword>
<evidence type="ECO:0000256" key="3">
    <source>
        <dbReference type="ARBA" id="ARBA00022723"/>
    </source>
</evidence>
<dbReference type="InterPro" id="IPR008754">
    <property type="entry name" value="Peptidase_M43"/>
</dbReference>
<evidence type="ECO:0000256" key="7">
    <source>
        <dbReference type="ARBA" id="ARBA00023049"/>
    </source>
</evidence>
<evidence type="ECO:0000256" key="6">
    <source>
        <dbReference type="ARBA" id="ARBA00022833"/>
    </source>
</evidence>
<keyword evidence="11" id="KW-1185">Reference proteome</keyword>
<dbReference type="PANTHER" id="PTHR47466">
    <property type="match status" value="1"/>
</dbReference>
<proteinExistence type="inferred from homology"/>
<dbReference type="STRING" id="230819.A0A5C3L0Q2"/>
<protein>
    <recommendedName>
        <fullName evidence="9">Peptidase M43 pregnancy-associated plasma-A domain-containing protein</fullName>
    </recommendedName>
</protein>
<dbReference type="Gene3D" id="3.40.390.10">
    <property type="entry name" value="Collagenase (Catalytic Domain)"/>
    <property type="match status" value="1"/>
</dbReference>
<dbReference type="GO" id="GO:0006508">
    <property type="term" value="P:proteolysis"/>
    <property type="evidence" value="ECO:0007669"/>
    <property type="project" value="UniProtKB-KW"/>
</dbReference>
<evidence type="ECO:0000256" key="4">
    <source>
        <dbReference type="ARBA" id="ARBA00022729"/>
    </source>
</evidence>
<dbReference type="Proteomes" id="UP000307440">
    <property type="component" value="Unassembled WGS sequence"/>
</dbReference>
<dbReference type="Pfam" id="PF05572">
    <property type="entry name" value="Peptidase_M43"/>
    <property type="match status" value="1"/>
</dbReference>
<feature type="domain" description="Peptidase M43 pregnancy-associated plasma-A" evidence="9">
    <location>
        <begin position="126"/>
        <end position="221"/>
    </location>
</feature>
<evidence type="ECO:0000313" key="10">
    <source>
        <dbReference type="EMBL" id="TFK26103.1"/>
    </source>
</evidence>
<organism evidence="10 11">
    <name type="scientific">Coprinopsis marcescibilis</name>
    <name type="common">Agaric fungus</name>
    <name type="synonym">Psathyrella marcescibilis</name>
    <dbReference type="NCBI Taxonomy" id="230819"/>
    <lineage>
        <taxon>Eukaryota</taxon>
        <taxon>Fungi</taxon>
        <taxon>Dikarya</taxon>
        <taxon>Basidiomycota</taxon>
        <taxon>Agaricomycotina</taxon>
        <taxon>Agaricomycetes</taxon>
        <taxon>Agaricomycetidae</taxon>
        <taxon>Agaricales</taxon>
        <taxon>Agaricineae</taxon>
        <taxon>Psathyrellaceae</taxon>
        <taxon>Coprinopsis</taxon>
    </lineage>
</organism>
<dbReference type="AlphaFoldDB" id="A0A5C3L0Q2"/>